<protein>
    <submittedName>
        <fullName evidence="1">Uncharacterized protein</fullName>
    </submittedName>
</protein>
<name>A0ACB8JE95_CITSI</name>
<sequence>MVTRSQHNIFKPKQLHHAITKHPLPEPIEPTCSSQALKDPRWRVAMSDEINALLKNGTWVLVPATDSHNIIECKWVFCSKRNPDGTIARYKARLVAKGFHQRPGLDFQETFSPIIKPTTIRLILSLALSYRWKIRQLDVNNAFLHGTLGEEVFMQQPPGFVDSTYPSHVCKLQKAIYGLKQAPRAWYTELKNFLLSYGFENSQSDTSLFIYKSTNHKYICDLLTKTNLAGAKEVTTPLSTSQPLCLNDGSPLSDATQYRQVIGRLQYLALTRPDISFTVNKLAQFMHQLTETH</sequence>
<reference evidence="2" key="1">
    <citation type="journal article" date="2023" name="Hortic. Res.">
        <title>A chromosome-level phased genome enabling allele-level studies in sweet orange: a case study on citrus Huanglongbing tolerance.</title>
        <authorList>
            <person name="Wu B."/>
            <person name="Yu Q."/>
            <person name="Deng Z."/>
            <person name="Duan Y."/>
            <person name="Luo F."/>
            <person name="Gmitter F. Jr."/>
        </authorList>
    </citation>
    <scope>NUCLEOTIDE SEQUENCE [LARGE SCALE GENOMIC DNA]</scope>
    <source>
        <strain evidence="2">cv. Valencia</strain>
    </source>
</reference>
<keyword evidence="2" id="KW-1185">Reference proteome</keyword>
<comment type="caution">
    <text evidence="1">The sequence shown here is derived from an EMBL/GenBank/DDBJ whole genome shotgun (WGS) entry which is preliminary data.</text>
</comment>
<evidence type="ECO:0000313" key="1">
    <source>
        <dbReference type="EMBL" id="KAH9715895.1"/>
    </source>
</evidence>
<proteinExistence type="predicted"/>
<dbReference type="EMBL" id="CM039176">
    <property type="protein sequence ID" value="KAH9715895.1"/>
    <property type="molecule type" value="Genomic_DNA"/>
</dbReference>
<gene>
    <name evidence="1" type="ORF">KPL71_021241</name>
</gene>
<accession>A0ACB8JE95</accession>
<dbReference type="Proteomes" id="UP000829398">
    <property type="component" value="Chromosome 7"/>
</dbReference>
<evidence type="ECO:0000313" key="2">
    <source>
        <dbReference type="Proteomes" id="UP000829398"/>
    </source>
</evidence>
<organism evidence="1 2">
    <name type="scientific">Citrus sinensis</name>
    <name type="common">Sweet orange</name>
    <name type="synonym">Citrus aurantium var. sinensis</name>
    <dbReference type="NCBI Taxonomy" id="2711"/>
    <lineage>
        <taxon>Eukaryota</taxon>
        <taxon>Viridiplantae</taxon>
        <taxon>Streptophyta</taxon>
        <taxon>Embryophyta</taxon>
        <taxon>Tracheophyta</taxon>
        <taxon>Spermatophyta</taxon>
        <taxon>Magnoliopsida</taxon>
        <taxon>eudicotyledons</taxon>
        <taxon>Gunneridae</taxon>
        <taxon>Pentapetalae</taxon>
        <taxon>rosids</taxon>
        <taxon>malvids</taxon>
        <taxon>Sapindales</taxon>
        <taxon>Rutaceae</taxon>
        <taxon>Aurantioideae</taxon>
        <taxon>Citrus</taxon>
    </lineage>
</organism>